<keyword evidence="1" id="KW-0378">Hydrolase</keyword>
<dbReference type="Pfam" id="PF08282">
    <property type="entry name" value="Hydrolase_3"/>
    <property type="match status" value="2"/>
</dbReference>
<dbReference type="GO" id="GO:0016787">
    <property type="term" value="F:hydrolase activity"/>
    <property type="evidence" value="ECO:0007669"/>
    <property type="project" value="UniProtKB-KW"/>
</dbReference>
<sequence length="575" mass="62554">MRYHALASDYDETLATGGRVTGETLEALERLVRSGRRLILVTGRELEDLKRVFDRLDLFERVVAENGAVLYRPEDQTCTPLAEPPPERFAERLRERGVDPLSVGSVIVATREPHGDTVLHAIRDLGLEMQVVFNKGAVMALPSGVNKASGLAAALAELGVSARSTVGIGDAENDHAFLVSCECAAAVANALPAVKEHCDLVTGQDRGAGVGELIDRMIEDDLAGADPERHHVLLGTGPDGADGEVRLPPYGLRLLVTGPSHSGKSTVTGALLERVSEAGYQYCLIDPEGDYTDGIKDAIVLGDARRAPTEEEILQVLKDVRQSVVVNLLGVSLDDRPGFFEAFLPRLSALRSRHGHPHWLVVDEAHHMMPEGFGLDSVDLLRDMGSLLMVTVHPTAVSEPVLRTLNALAVVGEEPADALGSFARVTGQTLPDGDYPDLPTGELLLWRLGGEPVRLELTPPAEERQRHRRKYAAGDVGEAKSFYFRGPHGALNLRAENLVMFCRMSDGVDEETWLHHLHQGDYSRWLAEQVKDEELAAEVAAIERDPGDSVDDARRRVRELIEERYTSPAGPAGDS</sequence>
<reference evidence="2" key="1">
    <citation type="journal article" date="2019" name="Int. J. Syst. Evol. Microbiol.">
        <title>The Global Catalogue of Microorganisms (GCM) 10K type strain sequencing project: providing services to taxonomists for standard genome sequencing and annotation.</title>
        <authorList>
            <consortium name="The Broad Institute Genomics Platform"/>
            <consortium name="The Broad Institute Genome Sequencing Center for Infectious Disease"/>
            <person name="Wu L."/>
            <person name="Ma J."/>
        </authorList>
    </citation>
    <scope>NUCLEOTIDE SEQUENCE [LARGE SCALE GENOMIC DNA]</scope>
    <source>
        <strain evidence="2">TBRC 4489</strain>
    </source>
</reference>
<dbReference type="PANTHER" id="PTHR10000">
    <property type="entry name" value="PHOSPHOSERINE PHOSPHATASE"/>
    <property type="match status" value="1"/>
</dbReference>
<dbReference type="InterPro" id="IPR023214">
    <property type="entry name" value="HAD_sf"/>
</dbReference>
<evidence type="ECO:0000313" key="2">
    <source>
        <dbReference type="Proteomes" id="UP001595850"/>
    </source>
</evidence>
<dbReference type="Gene3D" id="3.90.1070.10">
    <property type="match status" value="1"/>
</dbReference>
<dbReference type="SUPFAM" id="SSF56784">
    <property type="entry name" value="HAD-like"/>
    <property type="match status" value="1"/>
</dbReference>
<organism evidence="1 2">
    <name type="scientific">Planomonospora corallina</name>
    <dbReference type="NCBI Taxonomy" id="1806052"/>
    <lineage>
        <taxon>Bacteria</taxon>
        <taxon>Bacillati</taxon>
        <taxon>Actinomycetota</taxon>
        <taxon>Actinomycetes</taxon>
        <taxon>Streptosporangiales</taxon>
        <taxon>Streptosporangiaceae</taxon>
        <taxon>Planomonospora</taxon>
    </lineage>
</organism>
<dbReference type="InterPro" id="IPR006379">
    <property type="entry name" value="HAD-SF_hydro_IIB"/>
</dbReference>
<dbReference type="Gene3D" id="3.40.50.1000">
    <property type="entry name" value="HAD superfamily/HAD-like"/>
    <property type="match status" value="1"/>
</dbReference>
<dbReference type="PANTHER" id="PTHR10000:SF8">
    <property type="entry name" value="HAD SUPERFAMILY HYDROLASE-LIKE, TYPE 3"/>
    <property type="match status" value="1"/>
</dbReference>
<dbReference type="InterPro" id="IPR036412">
    <property type="entry name" value="HAD-like_sf"/>
</dbReference>
<accession>A0ABV8IDW0</accession>
<dbReference type="Proteomes" id="UP001595850">
    <property type="component" value="Unassembled WGS sequence"/>
</dbReference>
<gene>
    <name evidence="1" type="ORF">ACFOWE_28365</name>
</gene>
<dbReference type="InterPro" id="IPR027417">
    <property type="entry name" value="P-loop_NTPase"/>
</dbReference>
<proteinExistence type="predicted"/>
<comment type="caution">
    <text evidence="1">The sequence shown here is derived from an EMBL/GenBank/DDBJ whole genome shotgun (WGS) entry which is preliminary data.</text>
</comment>
<dbReference type="EMBL" id="JBHSBM010000040">
    <property type="protein sequence ID" value="MFC4062237.1"/>
    <property type="molecule type" value="Genomic_DNA"/>
</dbReference>
<dbReference type="RefSeq" id="WP_377293147.1">
    <property type="nucleotide sequence ID" value="NZ_JBHSBM010000040.1"/>
</dbReference>
<dbReference type="NCBIfam" id="TIGR01484">
    <property type="entry name" value="HAD-SF-IIB"/>
    <property type="match status" value="1"/>
</dbReference>
<evidence type="ECO:0000313" key="1">
    <source>
        <dbReference type="EMBL" id="MFC4062237.1"/>
    </source>
</evidence>
<name>A0ABV8IDW0_9ACTN</name>
<dbReference type="SUPFAM" id="SSF52540">
    <property type="entry name" value="P-loop containing nucleoside triphosphate hydrolases"/>
    <property type="match status" value="1"/>
</dbReference>
<keyword evidence="2" id="KW-1185">Reference proteome</keyword>
<protein>
    <submittedName>
        <fullName evidence="1">HAD-IIB family hydrolase</fullName>
    </submittedName>
</protein>
<dbReference type="Gene3D" id="3.40.50.300">
    <property type="entry name" value="P-loop containing nucleotide triphosphate hydrolases"/>
    <property type="match status" value="1"/>
</dbReference>